<comment type="caution">
    <text evidence="1">The sequence shown here is derived from an EMBL/GenBank/DDBJ whole genome shotgun (WGS) entry which is preliminary data.</text>
</comment>
<evidence type="ECO:0000313" key="2">
    <source>
        <dbReference type="Proteomes" id="UP000245383"/>
    </source>
</evidence>
<sequence>MKDPVLNVPVKVGIVNINILLLIDTNEISVNMLVFDFFNVKKSVLSRVKYDLGAFSALDLGQVDLKILKQVNI</sequence>
<evidence type="ECO:0000313" key="1">
    <source>
        <dbReference type="EMBL" id="PVU90841.1"/>
    </source>
</evidence>
<proteinExistence type="predicted"/>
<name>A0A2T9YES4_9FUNG</name>
<gene>
    <name evidence="1" type="ORF">BB561_004697</name>
</gene>
<protein>
    <submittedName>
        <fullName evidence="1">Uncharacterized protein</fullName>
    </submittedName>
</protein>
<organism evidence="1 2">
    <name type="scientific">Smittium simulii</name>
    <dbReference type="NCBI Taxonomy" id="133385"/>
    <lineage>
        <taxon>Eukaryota</taxon>
        <taxon>Fungi</taxon>
        <taxon>Fungi incertae sedis</taxon>
        <taxon>Zoopagomycota</taxon>
        <taxon>Kickxellomycotina</taxon>
        <taxon>Harpellomycetes</taxon>
        <taxon>Harpellales</taxon>
        <taxon>Legeriomycetaceae</taxon>
        <taxon>Smittium</taxon>
    </lineage>
</organism>
<dbReference type="EMBL" id="MBFR01000237">
    <property type="protein sequence ID" value="PVU90841.1"/>
    <property type="molecule type" value="Genomic_DNA"/>
</dbReference>
<accession>A0A2T9YES4</accession>
<keyword evidence="2" id="KW-1185">Reference proteome</keyword>
<reference evidence="1 2" key="1">
    <citation type="journal article" date="2018" name="MBio">
        <title>Comparative Genomics Reveals the Core Gene Toolbox for the Fungus-Insect Symbiosis.</title>
        <authorList>
            <person name="Wang Y."/>
            <person name="Stata M."/>
            <person name="Wang W."/>
            <person name="Stajich J.E."/>
            <person name="White M.M."/>
            <person name="Moncalvo J.M."/>
        </authorList>
    </citation>
    <scope>NUCLEOTIDE SEQUENCE [LARGE SCALE GENOMIC DNA]</scope>
    <source>
        <strain evidence="1 2">SWE-8-4</strain>
    </source>
</reference>
<dbReference type="Proteomes" id="UP000245383">
    <property type="component" value="Unassembled WGS sequence"/>
</dbReference>
<dbReference type="AlphaFoldDB" id="A0A2T9YES4"/>